<dbReference type="PANTHER" id="PTHR24559">
    <property type="entry name" value="TRANSPOSON TY3-I GAG-POL POLYPROTEIN"/>
    <property type="match status" value="1"/>
</dbReference>
<dbReference type="PANTHER" id="PTHR24559:SF444">
    <property type="entry name" value="REVERSE TRANSCRIPTASE DOMAIN-CONTAINING PROTEIN"/>
    <property type="match status" value="1"/>
</dbReference>
<dbReference type="Gene3D" id="3.30.70.270">
    <property type="match status" value="1"/>
</dbReference>
<organism evidence="2 3">
    <name type="scientific">Lagenidium giganteum</name>
    <dbReference type="NCBI Taxonomy" id="4803"/>
    <lineage>
        <taxon>Eukaryota</taxon>
        <taxon>Sar</taxon>
        <taxon>Stramenopiles</taxon>
        <taxon>Oomycota</taxon>
        <taxon>Peronosporomycetes</taxon>
        <taxon>Pythiales</taxon>
        <taxon>Pythiaceae</taxon>
    </lineage>
</organism>
<proteinExistence type="predicted"/>
<evidence type="ECO:0000313" key="3">
    <source>
        <dbReference type="Proteomes" id="UP001146120"/>
    </source>
</evidence>
<feature type="domain" description="Reverse transcriptase" evidence="1">
    <location>
        <begin position="329"/>
        <end position="501"/>
    </location>
</feature>
<dbReference type="Gene3D" id="3.10.10.10">
    <property type="entry name" value="HIV Type 1 Reverse Transcriptase, subunit A, domain 1"/>
    <property type="match status" value="1"/>
</dbReference>
<gene>
    <name evidence="2" type="ORF">N0F65_000323</name>
</gene>
<dbReference type="InterPro" id="IPR043502">
    <property type="entry name" value="DNA/RNA_pol_sf"/>
</dbReference>
<dbReference type="EMBL" id="DAKRPA010000321">
    <property type="protein sequence ID" value="DAZ93379.1"/>
    <property type="molecule type" value="Genomic_DNA"/>
</dbReference>
<dbReference type="PROSITE" id="PS50878">
    <property type="entry name" value="RT_POL"/>
    <property type="match status" value="1"/>
</dbReference>
<reference evidence="2" key="2">
    <citation type="journal article" date="2023" name="Microbiol Resour">
        <title>Decontamination and Annotation of the Draft Genome Sequence of the Oomycete Lagenidium giganteum ARSEF 373.</title>
        <authorList>
            <person name="Morgan W.R."/>
            <person name="Tartar A."/>
        </authorList>
    </citation>
    <scope>NUCLEOTIDE SEQUENCE</scope>
    <source>
        <strain evidence="2">ARSEF 373</strain>
    </source>
</reference>
<name>A0AAV2YK05_9STRA</name>
<evidence type="ECO:0000259" key="1">
    <source>
        <dbReference type="PROSITE" id="PS50878"/>
    </source>
</evidence>
<dbReference type="Proteomes" id="UP001146120">
    <property type="component" value="Unassembled WGS sequence"/>
</dbReference>
<accession>A0AAV2YK05</accession>
<dbReference type="SUPFAM" id="SSF56672">
    <property type="entry name" value="DNA/RNA polymerases"/>
    <property type="match status" value="1"/>
</dbReference>
<keyword evidence="3" id="KW-1185">Reference proteome</keyword>
<dbReference type="Pfam" id="PF00078">
    <property type="entry name" value="RVT_1"/>
    <property type="match status" value="1"/>
</dbReference>
<comment type="caution">
    <text evidence="2">The sequence shown here is derived from an EMBL/GenBank/DDBJ whole genome shotgun (WGS) entry which is preliminary data.</text>
</comment>
<dbReference type="InterPro" id="IPR000477">
    <property type="entry name" value="RT_dom"/>
</dbReference>
<dbReference type="InterPro" id="IPR053134">
    <property type="entry name" value="RNA-dir_DNA_polymerase"/>
</dbReference>
<evidence type="ECO:0000313" key="2">
    <source>
        <dbReference type="EMBL" id="DAZ93379.1"/>
    </source>
</evidence>
<reference evidence="2" key="1">
    <citation type="submission" date="2022-11" db="EMBL/GenBank/DDBJ databases">
        <authorList>
            <person name="Morgan W.R."/>
            <person name="Tartar A."/>
        </authorList>
    </citation>
    <scope>NUCLEOTIDE SEQUENCE</scope>
    <source>
        <strain evidence="2">ARSEF 373</strain>
    </source>
</reference>
<dbReference type="CDD" id="cd01647">
    <property type="entry name" value="RT_LTR"/>
    <property type="match status" value="1"/>
</dbReference>
<sequence length="501" mass="55875">MPWLARHQPVIDFRGRRLVSTNTATTQDGHDPVPRPSKDWVHVRVEGPCCPSDVAKRDDRDVGALENIQVDSPAPETPSQAACVETRSSNALRGILKGSGGRADSSCATTGVDADRTATMKKGSRSKRVRFLGEEPIGKEDHQSDDSAVIQFKNGVFTECDDSPVDRGVTWEQVNMVVHHRGDHQSQRRVPVERPPLNVEDILALPVMSVRTLRKQLKSEPIEQICMIVPKDLASSSTVDPDVSDPSARIQRYQAQSWDTLRFSGNPAYPLVKQYADCFPDKVPESLSADRGVRHEIDLEPGTKYCVTRQWPLPREQVEAIDAFFASRHRAGHVRESKSPPSSPTFCVKKATGGWRVVYAFNMLNDASIPAQTPVPRKDMILDGMSGSTIFSALDVMDGFYQISMREQDVPLTAVSTPRGMMWEWLVMPQGLQNAPAAFNRMISQVLRPLRAFAPSYFDDIFVHSSAQGGKSATEVHLKHLRQVFKAMRKNRLYANHILRS</sequence>
<protein>
    <recommendedName>
        <fullName evidence="1">Reverse transcriptase domain-containing protein</fullName>
    </recommendedName>
</protein>
<dbReference type="InterPro" id="IPR043128">
    <property type="entry name" value="Rev_trsase/Diguanyl_cyclase"/>
</dbReference>
<dbReference type="AlphaFoldDB" id="A0AAV2YK05"/>